<dbReference type="GO" id="GO:0005829">
    <property type="term" value="C:cytosol"/>
    <property type="evidence" value="ECO:0007669"/>
    <property type="project" value="UniProtKB-SubCell"/>
</dbReference>
<dbReference type="NCBIfam" id="TIGR00032">
    <property type="entry name" value="argG"/>
    <property type="match status" value="1"/>
</dbReference>
<dbReference type="GO" id="GO:0016597">
    <property type="term" value="F:amino acid binding"/>
    <property type="evidence" value="ECO:0007669"/>
    <property type="project" value="Ensembl"/>
</dbReference>
<feature type="region of interest" description="Disordered" evidence="18">
    <location>
        <begin position="86"/>
        <end position="110"/>
    </location>
</feature>
<dbReference type="SUPFAM" id="SSF52402">
    <property type="entry name" value="Adenine nucleotide alpha hydrolases-like"/>
    <property type="match status" value="1"/>
</dbReference>
<evidence type="ECO:0000256" key="14">
    <source>
        <dbReference type="ARBA" id="ARBA00029916"/>
    </source>
</evidence>
<dbReference type="EC" id="6.3.4.5" evidence="4"/>
<evidence type="ECO:0000256" key="3">
    <source>
        <dbReference type="ARBA" id="ARBA00005154"/>
    </source>
</evidence>
<evidence type="ECO:0000256" key="7">
    <source>
        <dbReference type="ARBA" id="ARBA00022490"/>
    </source>
</evidence>
<name>A0A4W2FQ56_BOBOX</name>
<dbReference type="GO" id="GO:1903038">
    <property type="term" value="P:negative regulation of leukocyte cell-cell adhesion"/>
    <property type="evidence" value="ECO:0007669"/>
    <property type="project" value="Ensembl"/>
</dbReference>
<dbReference type="PROSITE" id="PS00565">
    <property type="entry name" value="ARGININOSUCCIN_SYN_2"/>
    <property type="match status" value="1"/>
</dbReference>
<keyword evidence="9" id="KW-0055">Arginine biosynthesis</keyword>
<dbReference type="UniPathway" id="UPA00068">
    <property type="reaction ID" value="UER00113"/>
</dbReference>
<evidence type="ECO:0000256" key="12">
    <source>
        <dbReference type="ARBA" id="ARBA00022741"/>
    </source>
</evidence>
<dbReference type="InterPro" id="IPR023434">
    <property type="entry name" value="Arginosuc_synth_type_1_subfam"/>
</dbReference>
<dbReference type="GO" id="GO:0006531">
    <property type="term" value="P:aspartate metabolic process"/>
    <property type="evidence" value="ECO:0007669"/>
    <property type="project" value="Ensembl"/>
</dbReference>
<evidence type="ECO:0000256" key="9">
    <source>
        <dbReference type="ARBA" id="ARBA00022571"/>
    </source>
</evidence>
<comment type="pathway">
    <text evidence="2">Amino-acid biosynthesis; L-arginine biosynthesis; L-arginine from L-ornithine and carbamoyl phosphate: step 2/3.</text>
</comment>
<dbReference type="GO" id="GO:0000050">
    <property type="term" value="P:urea cycle"/>
    <property type="evidence" value="ECO:0007669"/>
    <property type="project" value="UniProtKB-UniPathway"/>
</dbReference>
<dbReference type="AlphaFoldDB" id="A0A4W2FQ56"/>
<proteinExistence type="inferred from homology"/>
<evidence type="ECO:0000256" key="1">
    <source>
        <dbReference type="ARBA" id="ARBA00004514"/>
    </source>
</evidence>
<keyword evidence="8" id="KW-0597">Phosphoprotein</keyword>
<keyword evidence="6" id="KW-0835">Urea cycle</keyword>
<feature type="compositionally biased region" description="Low complexity" evidence="18">
    <location>
        <begin position="50"/>
        <end position="63"/>
    </location>
</feature>
<dbReference type="GO" id="GO:0071499">
    <property type="term" value="P:cellular response to laminar fluid shear stress"/>
    <property type="evidence" value="ECO:0007669"/>
    <property type="project" value="Ensembl"/>
</dbReference>
<dbReference type="GO" id="GO:0000052">
    <property type="term" value="P:citrulline metabolic process"/>
    <property type="evidence" value="ECO:0007669"/>
    <property type="project" value="Ensembl"/>
</dbReference>
<evidence type="ECO:0000256" key="2">
    <source>
        <dbReference type="ARBA" id="ARBA00004967"/>
    </source>
</evidence>
<sequence>MGLKLMSLRDFFFFFNSTTTTKLFAFPTDQAASLAGGVVTLSIARVPATAAPRGAASPRAGNGQSLRLGRGTCREEEWAGRWEWGEEGRGEEGRGRSEEGRKRLAPPRPQVAANAERLLEGAGPRGGACAHGPPPCPPATTPRALPPGPELITRDARRNPPCSADCCRRWSPVTMSGKGSVVLAYSGGLDTSCILVWLKEQGYDVIAYLANIGQKEDFEEARKKALKLGAKKVFIEDISKEFVEEFIWPAIQSSALYEDRYLLGTSLARPCIARKQVEIAQREGAKYVSHGATGKGNDQIRFELTCYSLAPQIKWNLFLCPFNRPASSCLGGKSGPEVIAPWRMPEFYNRFQGRNDLMEYAKQHGIPVPVTPKNPWSMDENLMHISYEAGILENPKNQAPPGLYTKTQDPAKAPNSPDMLEIEFKKGVPVKVTNVGDGTTHSTALELFLYLNEVAGKHGVGRIDIVENRFIGMKSRGIYETPAGTILYHAHLDIEAFTMDREVRKIKQGLGLKFAELVYTGFWHSPECEFVRHCIAKSQERVEGKVQVSVFKGQVYILGRESPLSLYNEELVSMNVQGDYEPVDATGFININSLRLKEYHRLQNKVTAK</sequence>
<dbReference type="PROSITE" id="PS00564">
    <property type="entry name" value="ARGININOSUCCIN_SYN_1"/>
    <property type="match status" value="1"/>
</dbReference>
<dbReference type="PANTHER" id="PTHR11587">
    <property type="entry name" value="ARGININOSUCCINATE SYNTHASE"/>
    <property type="match status" value="1"/>
</dbReference>
<dbReference type="UniPathway" id="UPA00158">
    <property type="reaction ID" value="UER00272"/>
</dbReference>
<evidence type="ECO:0000256" key="15">
    <source>
        <dbReference type="ARBA" id="ARBA00049077"/>
    </source>
</evidence>
<evidence type="ECO:0000256" key="10">
    <source>
        <dbReference type="ARBA" id="ARBA00022598"/>
    </source>
</evidence>
<dbReference type="GO" id="GO:0005739">
    <property type="term" value="C:mitochondrion"/>
    <property type="evidence" value="ECO:0007669"/>
    <property type="project" value="Ensembl"/>
</dbReference>
<dbReference type="Pfam" id="PF20979">
    <property type="entry name" value="Arginosuc_syn_C"/>
    <property type="match status" value="1"/>
</dbReference>
<feature type="compositionally biased region" description="Basic and acidic residues" evidence="18">
    <location>
        <begin position="86"/>
        <end position="102"/>
    </location>
</feature>
<feature type="domain" description="Arginosuccinate synthase-like N-terminal" evidence="19">
    <location>
        <begin position="181"/>
        <end position="314"/>
    </location>
</feature>
<dbReference type="Pfam" id="PF00764">
    <property type="entry name" value="Arginosuc_synth"/>
    <property type="match status" value="1"/>
</dbReference>
<comment type="catalytic activity">
    <reaction evidence="15">
        <text>L-citrulline + L-aspartate + ATP = 2-(N(omega)-L-arginino)succinate + AMP + diphosphate + H(+)</text>
        <dbReference type="Rhea" id="RHEA:10932"/>
        <dbReference type="ChEBI" id="CHEBI:15378"/>
        <dbReference type="ChEBI" id="CHEBI:29991"/>
        <dbReference type="ChEBI" id="CHEBI:30616"/>
        <dbReference type="ChEBI" id="CHEBI:33019"/>
        <dbReference type="ChEBI" id="CHEBI:57472"/>
        <dbReference type="ChEBI" id="CHEBI:57743"/>
        <dbReference type="ChEBI" id="CHEBI:456215"/>
        <dbReference type="EC" id="6.3.4.5"/>
    </reaction>
</comment>
<dbReference type="FunFam" id="1.20.5.470:FF:000003">
    <property type="entry name" value="Argininosuccinate synthase 1"/>
    <property type="match status" value="1"/>
</dbReference>
<dbReference type="FunFam" id="3.40.50.620:FF:000019">
    <property type="entry name" value="Argininosuccinate synthase"/>
    <property type="match status" value="1"/>
</dbReference>
<comment type="pathway">
    <text evidence="3">Nitrogen metabolism; urea cycle; (N(omega)-L-arginino)succinate from L-aspartate and L-citrulline: step 1/1.</text>
</comment>
<dbReference type="HAMAP" id="MF_00005">
    <property type="entry name" value="Arg_succ_synth_type1"/>
    <property type="match status" value="1"/>
</dbReference>
<accession>A0A4W2FQ56</accession>
<keyword evidence="12" id="KW-0547">Nucleotide-binding</keyword>
<dbReference type="GO" id="GO:0000053">
    <property type="term" value="P:argininosuccinate metabolic process"/>
    <property type="evidence" value="ECO:0007669"/>
    <property type="project" value="Ensembl"/>
</dbReference>
<evidence type="ECO:0000259" key="20">
    <source>
        <dbReference type="Pfam" id="PF20979"/>
    </source>
</evidence>
<comment type="subcellular location">
    <subcellularLocation>
        <location evidence="1">Cytoplasm</location>
        <location evidence="1">Cytosol</location>
    </subcellularLocation>
</comment>
<dbReference type="Gene3D" id="3.90.1260.10">
    <property type="entry name" value="Argininosuccinate synthetase, chain A, domain 2"/>
    <property type="match status" value="1"/>
</dbReference>
<dbReference type="InterPro" id="IPR024074">
    <property type="entry name" value="AS_cat/multimer_dom_body"/>
</dbReference>
<dbReference type="SUPFAM" id="SSF69864">
    <property type="entry name" value="Argininosuccinate synthetase, C-terminal domain"/>
    <property type="match status" value="1"/>
</dbReference>
<evidence type="ECO:0000313" key="22">
    <source>
        <dbReference type="Proteomes" id="UP000429181"/>
    </source>
</evidence>
<dbReference type="Gene3D" id="1.20.5.470">
    <property type="entry name" value="Single helix bin"/>
    <property type="match status" value="1"/>
</dbReference>
<evidence type="ECO:0000256" key="6">
    <source>
        <dbReference type="ARBA" id="ARBA00022436"/>
    </source>
</evidence>
<keyword evidence="13" id="KW-0067">ATP-binding</keyword>
<evidence type="ECO:0000256" key="4">
    <source>
        <dbReference type="ARBA" id="ARBA00012286"/>
    </source>
</evidence>
<keyword evidence="7" id="KW-0963">Cytoplasm</keyword>
<dbReference type="PANTHER" id="PTHR11587:SF2">
    <property type="entry name" value="ARGININOSUCCINATE SYNTHASE"/>
    <property type="match status" value="1"/>
</dbReference>
<dbReference type="GO" id="GO:0004055">
    <property type="term" value="F:argininosuccinate synthase activity"/>
    <property type="evidence" value="ECO:0007669"/>
    <property type="project" value="UniProtKB-EC"/>
</dbReference>
<organism evidence="21 22">
    <name type="scientific">Bos indicus x Bos taurus</name>
    <name type="common">Hybrid cattle</name>
    <dbReference type="NCBI Taxonomy" id="30522"/>
    <lineage>
        <taxon>Eukaryota</taxon>
        <taxon>Metazoa</taxon>
        <taxon>Chordata</taxon>
        <taxon>Craniata</taxon>
        <taxon>Vertebrata</taxon>
        <taxon>Euteleostomi</taxon>
        <taxon>Mammalia</taxon>
        <taxon>Eutheria</taxon>
        <taxon>Laurasiatheria</taxon>
        <taxon>Artiodactyla</taxon>
        <taxon>Ruminantia</taxon>
        <taxon>Pecora</taxon>
        <taxon>Bovidae</taxon>
        <taxon>Bovinae</taxon>
        <taxon>Bos</taxon>
    </lineage>
</organism>
<evidence type="ECO:0000313" key="21">
    <source>
        <dbReference type="Ensembl" id="ENSBIXP00005007565.1"/>
    </source>
</evidence>
<dbReference type="InterPro" id="IPR014729">
    <property type="entry name" value="Rossmann-like_a/b/a_fold"/>
</dbReference>
<comment type="similarity">
    <text evidence="16">Belongs to the argininosuccinate synthase family. Type 1 subfamily.</text>
</comment>
<dbReference type="GO" id="GO:0006526">
    <property type="term" value="P:L-arginine biosynthetic process"/>
    <property type="evidence" value="ECO:0007669"/>
    <property type="project" value="UniProtKB-UniPathway"/>
</dbReference>
<evidence type="ECO:0000259" key="19">
    <source>
        <dbReference type="Pfam" id="PF00764"/>
    </source>
</evidence>
<reference evidence="21" key="2">
    <citation type="submission" date="2025-08" db="UniProtKB">
        <authorList>
            <consortium name="Ensembl"/>
        </authorList>
    </citation>
    <scope>IDENTIFICATION</scope>
</reference>
<evidence type="ECO:0000256" key="8">
    <source>
        <dbReference type="ARBA" id="ARBA00022553"/>
    </source>
</evidence>
<dbReference type="GO" id="GO:0005654">
    <property type="term" value="C:nucleoplasm"/>
    <property type="evidence" value="ECO:0007669"/>
    <property type="project" value="Ensembl"/>
</dbReference>
<dbReference type="CDD" id="cd01999">
    <property type="entry name" value="ASS"/>
    <property type="match status" value="1"/>
</dbReference>
<dbReference type="GO" id="GO:0005524">
    <property type="term" value="F:ATP binding"/>
    <property type="evidence" value="ECO:0007669"/>
    <property type="project" value="UniProtKB-KW"/>
</dbReference>
<dbReference type="InterPro" id="IPR048267">
    <property type="entry name" value="Arginosuc_syn_N"/>
</dbReference>
<feature type="domain" description="Arginosuccinate synthase C-terminal" evidence="20">
    <location>
        <begin position="376"/>
        <end position="599"/>
    </location>
</feature>
<dbReference type="FunFam" id="3.90.1260.10:FF:000005">
    <property type="entry name" value="Argininosuccinate synthase 1"/>
    <property type="match status" value="1"/>
</dbReference>
<dbReference type="InterPro" id="IPR018223">
    <property type="entry name" value="Arginosuc_synth_CS"/>
</dbReference>
<protein>
    <recommendedName>
        <fullName evidence="5">Argininosuccinate synthase</fullName>
        <ecNumber evidence="4">6.3.4.5</ecNumber>
    </recommendedName>
    <alternativeName>
        <fullName evidence="14">Citrulline--aspartate ligase</fullName>
    </alternativeName>
</protein>
<evidence type="ECO:0000256" key="5">
    <source>
        <dbReference type="ARBA" id="ARBA00014810"/>
    </source>
</evidence>
<evidence type="ECO:0000256" key="13">
    <source>
        <dbReference type="ARBA" id="ARBA00022840"/>
    </source>
</evidence>
<dbReference type="GO" id="GO:0007623">
    <property type="term" value="P:circadian rhythm"/>
    <property type="evidence" value="ECO:0007669"/>
    <property type="project" value="Ensembl"/>
</dbReference>
<evidence type="ECO:0000256" key="17">
    <source>
        <dbReference type="ARBA" id="ARBA00062425"/>
    </source>
</evidence>
<keyword evidence="10" id="KW-0436">Ligase</keyword>
<evidence type="ECO:0000256" key="11">
    <source>
        <dbReference type="ARBA" id="ARBA00022605"/>
    </source>
</evidence>
<dbReference type="InterPro" id="IPR048268">
    <property type="entry name" value="Arginosuc_syn_C"/>
</dbReference>
<dbReference type="Gene3D" id="3.40.50.620">
    <property type="entry name" value="HUPs"/>
    <property type="match status" value="1"/>
</dbReference>
<evidence type="ECO:0000256" key="16">
    <source>
        <dbReference type="ARBA" id="ARBA00060987"/>
    </source>
</evidence>
<gene>
    <name evidence="21" type="primary">ASS1</name>
</gene>
<keyword evidence="11" id="KW-0028">Amino-acid biosynthesis</keyword>
<dbReference type="GO" id="GO:0042802">
    <property type="term" value="F:identical protein binding"/>
    <property type="evidence" value="ECO:0007669"/>
    <property type="project" value="Ensembl"/>
</dbReference>
<evidence type="ECO:0000256" key="18">
    <source>
        <dbReference type="SAM" id="MobiDB-lite"/>
    </source>
</evidence>
<dbReference type="Proteomes" id="UP000429181">
    <property type="component" value="Chromosome 11"/>
</dbReference>
<comment type="subunit">
    <text evidence="17">Homotetramer. Interacts with NMRAL1. Interacts with CLOCK; in a circadian manner. Forms tissue-specific complexes with ASL, SLC7A1, HSP90AA1 and nitric oxide synthase NOS1, NOS2 or NOS3; the complex regulates cell-autonomous L-arginine synthesis and citrulline recycling while channeling extracellular L-arginine to nitric oxide synthesis pathway.</text>
</comment>
<dbReference type="GeneTree" id="ENSGT00390000004524"/>
<dbReference type="Ensembl" id="ENSBIXT00005002130.1">
    <property type="protein sequence ID" value="ENSBIXP00005007565.1"/>
    <property type="gene ID" value="ENSBIXG00005012814.1"/>
</dbReference>
<dbReference type="InterPro" id="IPR001518">
    <property type="entry name" value="Arginosuc_synth"/>
</dbReference>
<dbReference type="GO" id="GO:0045429">
    <property type="term" value="P:positive regulation of nitric oxide biosynthetic process"/>
    <property type="evidence" value="ECO:0007669"/>
    <property type="project" value="Ensembl"/>
</dbReference>
<feature type="region of interest" description="Disordered" evidence="18">
    <location>
        <begin position="50"/>
        <end position="72"/>
    </location>
</feature>
<reference evidence="21 22" key="1">
    <citation type="submission" date="2018-11" db="EMBL/GenBank/DDBJ databases">
        <title>Haplotype-resolved cattle genomes.</title>
        <authorList>
            <person name="Low W.Y."/>
            <person name="Tearle R."/>
            <person name="Bickhart D.M."/>
            <person name="Rosen B.D."/>
            <person name="Koren S."/>
            <person name="Rhie A."/>
            <person name="Hiendleder S."/>
            <person name="Phillippy A.M."/>
            <person name="Smith T.P.L."/>
            <person name="Williams J.L."/>
        </authorList>
    </citation>
    <scope>NUCLEOTIDE SEQUENCE [LARGE SCALE GENOMIC DNA]</scope>
</reference>